<keyword evidence="1" id="KW-0732">Signal</keyword>
<evidence type="ECO:0000256" key="1">
    <source>
        <dbReference type="SAM" id="SignalP"/>
    </source>
</evidence>
<dbReference type="PROSITE" id="PS51257">
    <property type="entry name" value="PROKAR_LIPOPROTEIN"/>
    <property type="match status" value="1"/>
</dbReference>
<dbReference type="PANTHER" id="PTHR39335">
    <property type="entry name" value="BLL4220 PROTEIN"/>
    <property type="match status" value="1"/>
</dbReference>
<evidence type="ECO:0000313" key="2">
    <source>
        <dbReference type="EMBL" id="GAA3824375.1"/>
    </source>
</evidence>
<dbReference type="EMBL" id="BAABCM010000007">
    <property type="protein sequence ID" value="GAA3824375.1"/>
    <property type="molecule type" value="Genomic_DNA"/>
</dbReference>
<proteinExistence type="predicted"/>
<name>A0ABP7IR38_9PSEU</name>
<protein>
    <submittedName>
        <fullName evidence="2">Lipoprotein</fullName>
    </submittedName>
</protein>
<dbReference type="Proteomes" id="UP001501624">
    <property type="component" value="Unassembled WGS sequence"/>
</dbReference>
<keyword evidence="2" id="KW-0449">Lipoprotein</keyword>
<dbReference type="PANTHER" id="PTHR39335:SF1">
    <property type="entry name" value="BLL4220 PROTEIN"/>
    <property type="match status" value="1"/>
</dbReference>
<feature type="signal peptide" evidence="1">
    <location>
        <begin position="1"/>
        <end position="20"/>
    </location>
</feature>
<organism evidence="2 3">
    <name type="scientific">Amycolatopsis tucumanensis</name>
    <dbReference type="NCBI Taxonomy" id="401106"/>
    <lineage>
        <taxon>Bacteria</taxon>
        <taxon>Bacillati</taxon>
        <taxon>Actinomycetota</taxon>
        <taxon>Actinomycetes</taxon>
        <taxon>Pseudonocardiales</taxon>
        <taxon>Pseudonocardiaceae</taxon>
        <taxon>Amycolatopsis</taxon>
    </lineage>
</organism>
<reference evidence="3" key="1">
    <citation type="journal article" date="2019" name="Int. J. Syst. Evol. Microbiol.">
        <title>The Global Catalogue of Microorganisms (GCM) 10K type strain sequencing project: providing services to taxonomists for standard genome sequencing and annotation.</title>
        <authorList>
            <consortium name="The Broad Institute Genomics Platform"/>
            <consortium name="The Broad Institute Genome Sequencing Center for Infectious Disease"/>
            <person name="Wu L."/>
            <person name="Ma J."/>
        </authorList>
    </citation>
    <scope>NUCLEOTIDE SEQUENCE [LARGE SCALE GENOMIC DNA]</scope>
    <source>
        <strain evidence="3">JCM 17017</strain>
    </source>
</reference>
<keyword evidence="3" id="KW-1185">Reference proteome</keyword>
<accession>A0ABP7IR38</accession>
<sequence length="153" mass="15332">MTRLLVAVIVAVFASACGPAAPERPPADLRVAVISGLGEVVADDQGRTLYRFELDSGSPPASNCAGACATLWPPAAAGAAAPTTDGIDRALAGVLVRPDGVRQLTLGGRPLYRYANDTAPGQVNGQGVDGTWFVVAPSGAKVTATPADGGSGY</sequence>
<feature type="chain" id="PRO_5046061055" evidence="1">
    <location>
        <begin position="21"/>
        <end position="153"/>
    </location>
</feature>
<dbReference type="Pfam" id="PF03640">
    <property type="entry name" value="Lipoprotein_15"/>
    <property type="match status" value="2"/>
</dbReference>
<evidence type="ECO:0000313" key="3">
    <source>
        <dbReference type="Proteomes" id="UP001501624"/>
    </source>
</evidence>
<dbReference type="InterPro" id="IPR005297">
    <property type="entry name" value="Lipoprotein_repeat"/>
</dbReference>
<dbReference type="RefSeq" id="WP_237338655.1">
    <property type="nucleotide sequence ID" value="NZ_BAABCM010000007.1"/>
</dbReference>
<comment type="caution">
    <text evidence="2">The sequence shown here is derived from an EMBL/GenBank/DDBJ whole genome shotgun (WGS) entry which is preliminary data.</text>
</comment>
<gene>
    <name evidence="2" type="ORF">GCM10022380_48980</name>
</gene>